<accession>A0A1L9MUE8</accession>
<dbReference type="Proteomes" id="UP000184304">
    <property type="component" value="Unassembled WGS sequence"/>
</dbReference>
<dbReference type="VEuPathDB" id="FungiDB:ASPTUDRAFT_47590"/>
<reference evidence="2" key="1">
    <citation type="journal article" date="2017" name="Genome Biol.">
        <title>Comparative genomics reveals high biological diversity and specific adaptations in the industrially and medically important fungal genus Aspergillus.</title>
        <authorList>
            <person name="de Vries R.P."/>
            <person name="Riley R."/>
            <person name="Wiebenga A."/>
            <person name="Aguilar-Osorio G."/>
            <person name="Amillis S."/>
            <person name="Uchima C.A."/>
            <person name="Anderluh G."/>
            <person name="Asadollahi M."/>
            <person name="Askin M."/>
            <person name="Barry K."/>
            <person name="Battaglia E."/>
            <person name="Bayram O."/>
            <person name="Benocci T."/>
            <person name="Braus-Stromeyer S.A."/>
            <person name="Caldana C."/>
            <person name="Canovas D."/>
            <person name="Cerqueira G.C."/>
            <person name="Chen F."/>
            <person name="Chen W."/>
            <person name="Choi C."/>
            <person name="Clum A."/>
            <person name="Dos Santos R.A."/>
            <person name="Damasio A.R."/>
            <person name="Diallinas G."/>
            <person name="Emri T."/>
            <person name="Fekete E."/>
            <person name="Flipphi M."/>
            <person name="Freyberg S."/>
            <person name="Gallo A."/>
            <person name="Gournas C."/>
            <person name="Habgood R."/>
            <person name="Hainaut M."/>
            <person name="Harispe M.L."/>
            <person name="Henrissat B."/>
            <person name="Hilden K.S."/>
            <person name="Hope R."/>
            <person name="Hossain A."/>
            <person name="Karabika E."/>
            <person name="Karaffa L."/>
            <person name="Karanyi Z."/>
            <person name="Krasevec N."/>
            <person name="Kuo A."/>
            <person name="Kusch H."/>
            <person name="LaButti K."/>
            <person name="Lagendijk E.L."/>
            <person name="Lapidus A."/>
            <person name="Levasseur A."/>
            <person name="Lindquist E."/>
            <person name="Lipzen A."/>
            <person name="Logrieco A.F."/>
            <person name="MacCabe A."/>
            <person name="Maekelae M.R."/>
            <person name="Malavazi I."/>
            <person name="Melin P."/>
            <person name="Meyer V."/>
            <person name="Mielnichuk N."/>
            <person name="Miskei M."/>
            <person name="Molnar A.P."/>
            <person name="Mule G."/>
            <person name="Ngan C.Y."/>
            <person name="Orejas M."/>
            <person name="Orosz E."/>
            <person name="Ouedraogo J.P."/>
            <person name="Overkamp K.M."/>
            <person name="Park H.-S."/>
            <person name="Perrone G."/>
            <person name="Piumi F."/>
            <person name="Punt P.J."/>
            <person name="Ram A.F."/>
            <person name="Ramon A."/>
            <person name="Rauscher S."/>
            <person name="Record E."/>
            <person name="Riano-Pachon D.M."/>
            <person name="Robert V."/>
            <person name="Roehrig J."/>
            <person name="Ruller R."/>
            <person name="Salamov A."/>
            <person name="Salih N.S."/>
            <person name="Samson R.A."/>
            <person name="Sandor E."/>
            <person name="Sanguinetti M."/>
            <person name="Schuetze T."/>
            <person name="Sepcic K."/>
            <person name="Shelest E."/>
            <person name="Sherlock G."/>
            <person name="Sophianopoulou V."/>
            <person name="Squina F.M."/>
            <person name="Sun H."/>
            <person name="Susca A."/>
            <person name="Todd R.B."/>
            <person name="Tsang A."/>
            <person name="Unkles S.E."/>
            <person name="van de Wiele N."/>
            <person name="van Rossen-Uffink D."/>
            <person name="Oliveira J.V."/>
            <person name="Vesth T.C."/>
            <person name="Visser J."/>
            <person name="Yu J.-H."/>
            <person name="Zhou M."/>
            <person name="Andersen M.R."/>
            <person name="Archer D.B."/>
            <person name="Baker S.E."/>
            <person name="Benoit I."/>
            <person name="Brakhage A.A."/>
            <person name="Braus G.H."/>
            <person name="Fischer R."/>
            <person name="Frisvad J.C."/>
            <person name="Goldman G.H."/>
            <person name="Houbraken J."/>
            <person name="Oakley B."/>
            <person name="Pocsi I."/>
            <person name="Scazzocchio C."/>
            <person name="Seiboth B."/>
            <person name="vanKuyk P.A."/>
            <person name="Wortman J."/>
            <person name="Dyer P.S."/>
            <person name="Grigoriev I.V."/>
        </authorList>
    </citation>
    <scope>NUCLEOTIDE SEQUENCE [LARGE SCALE GENOMIC DNA]</scope>
    <source>
        <strain evidence="2">CBS 134.48</strain>
    </source>
</reference>
<name>A0A1L9MUE8_ASPTC</name>
<gene>
    <name evidence="1" type="ORF">ASPTUDRAFT_47590</name>
</gene>
<evidence type="ECO:0000313" key="1">
    <source>
        <dbReference type="EMBL" id="OJI80505.1"/>
    </source>
</evidence>
<dbReference type="EMBL" id="KV878207">
    <property type="protein sequence ID" value="OJI80505.1"/>
    <property type="molecule type" value="Genomic_DNA"/>
</dbReference>
<sequence length="52" mass="5773">MYIPQVNDHNVIISLALHPLVIGEINEGDNPPPGDIQGAIYFDRCWDTPLPC</sequence>
<protein>
    <submittedName>
        <fullName evidence="1">Uncharacterized protein</fullName>
    </submittedName>
</protein>
<organism evidence="1 2">
    <name type="scientific">Aspergillus tubingensis (strain CBS 134.48)</name>
    <dbReference type="NCBI Taxonomy" id="767770"/>
    <lineage>
        <taxon>Eukaryota</taxon>
        <taxon>Fungi</taxon>
        <taxon>Dikarya</taxon>
        <taxon>Ascomycota</taxon>
        <taxon>Pezizomycotina</taxon>
        <taxon>Eurotiomycetes</taxon>
        <taxon>Eurotiomycetidae</taxon>
        <taxon>Eurotiales</taxon>
        <taxon>Aspergillaceae</taxon>
        <taxon>Aspergillus</taxon>
        <taxon>Aspergillus subgen. Circumdati</taxon>
    </lineage>
</organism>
<keyword evidence="2" id="KW-1185">Reference proteome</keyword>
<evidence type="ECO:0000313" key="2">
    <source>
        <dbReference type="Proteomes" id="UP000184304"/>
    </source>
</evidence>
<dbReference type="AlphaFoldDB" id="A0A1L9MUE8"/>
<proteinExistence type="predicted"/>